<proteinExistence type="predicted"/>
<dbReference type="Pfam" id="PF08447">
    <property type="entry name" value="PAS_3"/>
    <property type="match status" value="2"/>
</dbReference>
<evidence type="ECO:0000256" key="8">
    <source>
        <dbReference type="ARBA" id="ARBA00022777"/>
    </source>
</evidence>
<dbReference type="EMBL" id="JAAGVY010000064">
    <property type="protein sequence ID" value="NEN25626.1"/>
    <property type="molecule type" value="Genomic_DNA"/>
</dbReference>
<keyword evidence="6" id="KW-0808">Transferase</keyword>
<dbReference type="Gene3D" id="1.10.287.130">
    <property type="match status" value="1"/>
</dbReference>
<accession>A0A7K3WVT7</accession>
<evidence type="ECO:0000259" key="14">
    <source>
        <dbReference type="PROSITE" id="PS50112"/>
    </source>
</evidence>
<reference evidence="16 17" key="1">
    <citation type="submission" date="2020-02" db="EMBL/GenBank/DDBJ databases">
        <title>Out from the shadows clarifying the taxonomy of the family Cryomorphaceae and related taxa by utilizing the GTDB taxonomic framework.</title>
        <authorList>
            <person name="Bowman J.P."/>
        </authorList>
    </citation>
    <scope>NUCLEOTIDE SEQUENCE [LARGE SCALE GENOMIC DNA]</scope>
    <source>
        <strain evidence="16 17">QSSC 1-22</strain>
    </source>
</reference>
<evidence type="ECO:0000256" key="1">
    <source>
        <dbReference type="ARBA" id="ARBA00000085"/>
    </source>
</evidence>
<dbReference type="Pfam" id="PF00512">
    <property type="entry name" value="HisKA"/>
    <property type="match status" value="1"/>
</dbReference>
<dbReference type="GO" id="GO:0005524">
    <property type="term" value="F:ATP binding"/>
    <property type="evidence" value="ECO:0007669"/>
    <property type="project" value="UniProtKB-KW"/>
</dbReference>
<dbReference type="InterPro" id="IPR003594">
    <property type="entry name" value="HATPase_dom"/>
</dbReference>
<evidence type="ECO:0000256" key="7">
    <source>
        <dbReference type="ARBA" id="ARBA00022741"/>
    </source>
</evidence>
<dbReference type="PANTHER" id="PTHR43304:SF1">
    <property type="entry name" value="PAC DOMAIN-CONTAINING PROTEIN"/>
    <property type="match status" value="1"/>
</dbReference>
<dbReference type="Pfam" id="PF02518">
    <property type="entry name" value="HATPase_c"/>
    <property type="match status" value="1"/>
</dbReference>
<dbReference type="SMART" id="SM00387">
    <property type="entry name" value="HATPase_c"/>
    <property type="match status" value="1"/>
</dbReference>
<dbReference type="SMART" id="SM00091">
    <property type="entry name" value="PAS"/>
    <property type="match status" value="7"/>
</dbReference>
<dbReference type="PROSITE" id="PS50113">
    <property type="entry name" value="PAC"/>
    <property type="match status" value="6"/>
</dbReference>
<keyword evidence="9" id="KW-0067">ATP-binding</keyword>
<organism evidence="16 17">
    <name type="scientific">Cryomorpha ignava</name>
    <dbReference type="NCBI Taxonomy" id="101383"/>
    <lineage>
        <taxon>Bacteria</taxon>
        <taxon>Pseudomonadati</taxon>
        <taxon>Bacteroidota</taxon>
        <taxon>Flavobacteriia</taxon>
        <taxon>Flavobacteriales</taxon>
        <taxon>Cryomorphaceae</taxon>
        <taxon>Cryomorpha</taxon>
    </lineage>
</organism>
<protein>
    <recommendedName>
        <fullName evidence="3">histidine kinase</fullName>
        <ecNumber evidence="3">2.7.13.3</ecNumber>
    </recommendedName>
</protein>
<sequence length="1303" mass="148369">MASTKSSSNTKVINSQPFLKGGGKMGELVRHKNWTGTPLGDPDRWHHSLKTMVAVMLNNPFGNYIAWGREFTQIYNDGYIPIIGKNKHPDALGISSKVTFGEFWHIIEPLYEKVMNGEAVSFEDYELQIDRNGYPETVYFDFSYSPIFIDNGDVGGILVTVVETTEKKKTELALKESNSQLEFAIEAGKLGTFEFNPATNIFSANDRFKKWHGLSTKGQVNLQDAIDAISESERENVIRDIKIALEYEKGGQYDIIYTLQHPNGKRKRIVRAKGRAWFNEQKEAFRFNGTLQDITESEINARKLVENERHLRLIIDQAPVAIGIFSGSDLVIEMANSRALKLWGRTEKEIIGIPIRKAIPELVEQGIPDLLESVYATEVPFRTSEKLINLLRDGNLEPTYISFSFEPIYDSDENVRAVMAMGIDVTEQILARLKIEESGQRVKNVIDNAPFPIGVYIGAEMKVELANQSIIDAWGKGNDVIGKSYKTINPELENQGIFKQLDKVYTEGEPFRARNQSVNIETDGELKPFFFNYEFTPLYDTKGSIYGIMNTAADVTDLNLANIKLEESERRFRESVKQAPLGIAIVRGEDFVFELANETYLQIINREEEEVLNQPIFTLLPEVRNAIEPTFKEVFATGVPFHAPELPVNLKRNGVEELTFFNLTYHPLIETNNLVSGIMVIATEVTDAVNAKKTLAQSEQHFRSMVRESPMAMTVLRGDDLVIEMANSKMLNTFWQKTQDEVIGRNLLDVFPELHEQKYPQLLKNVLKDGKKQSDTESVAIIKHGEELKRFYIDFEYAPLLDEAGLVSGIIVTANDVTSKIESRKSLENAEERIRIATEATELATWELYLANRTLVHSPRLSEIFGQPADKKISYEAFRNQIFEDDVENVVKRAMKVALATGIYKYEARILKINGKLAWISVHGKVFFDDNENPLNIIGTVRDITVEMLQQKALEDSEQTFRTLANTMPQFVWTSDPKGNLTYFNNSVYDYSGMNHTELLGGGWINMVHADDRERNIEVWLTSMKSGVDFLFEHRFERYDGEYRWQLSRAIPQKDRDGNILMWVGASTDIQKMKELEEQKDFFIGMASHELKTPVTSIKGYVQILQSMYSETDDEFLINSLNIVDRQIITLTSLISDLLDLSKIKSGHLVLNKSTFSVNEFLREYISEIQQINSTCSIFFKESQNREVFADKERLGQVLINFLTNAIKYSNGNCDVFVVHKFEKESMTISVRDLGIGISKKNQKKIFERFYRVEGKDEKTYPGFGIGLNIAAEIIERHKGKIRVESEPGKGSTFSFSIPTDLN</sequence>
<dbReference type="SUPFAM" id="SSF47384">
    <property type="entry name" value="Homodimeric domain of signal transducing histidine kinase"/>
    <property type="match status" value="1"/>
</dbReference>
<keyword evidence="5" id="KW-0597">Phosphoprotein</keyword>
<dbReference type="SMART" id="SM00086">
    <property type="entry name" value="PAC"/>
    <property type="match status" value="6"/>
</dbReference>
<keyword evidence="4" id="KW-1003">Cell membrane</keyword>
<dbReference type="InterPro" id="IPR000700">
    <property type="entry name" value="PAS-assoc_C"/>
</dbReference>
<evidence type="ECO:0000256" key="6">
    <source>
        <dbReference type="ARBA" id="ARBA00022679"/>
    </source>
</evidence>
<dbReference type="InterPro" id="IPR003661">
    <property type="entry name" value="HisK_dim/P_dom"/>
</dbReference>
<feature type="compositionally biased region" description="Polar residues" evidence="12">
    <location>
        <begin position="1"/>
        <end position="17"/>
    </location>
</feature>
<dbReference type="SUPFAM" id="SSF55785">
    <property type="entry name" value="PYP-like sensor domain (PAS domain)"/>
    <property type="match status" value="7"/>
</dbReference>
<dbReference type="Gene3D" id="3.30.565.10">
    <property type="entry name" value="Histidine kinase-like ATPase, C-terminal domain"/>
    <property type="match status" value="1"/>
</dbReference>
<keyword evidence="7" id="KW-0547">Nucleotide-binding</keyword>
<dbReference type="InterPro" id="IPR005467">
    <property type="entry name" value="His_kinase_dom"/>
</dbReference>
<dbReference type="Gene3D" id="3.30.450.20">
    <property type="entry name" value="PAS domain"/>
    <property type="match status" value="8"/>
</dbReference>
<dbReference type="InterPro" id="IPR013655">
    <property type="entry name" value="PAS_fold_3"/>
</dbReference>
<dbReference type="FunFam" id="3.30.565.10:FF:000023">
    <property type="entry name" value="PAS domain-containing sensor histidine kinase"/>
    <property type="match status" value="1"/>
</dbReference>
<dbReference type="Proteomes" id="UP000486602">
    <property type="component" value="Unassembled WGS sequence"/>
</dbReference>
<dbReference type="InterPro" id="IPR036890">
    <property type="entry name" value="HATPase_C_sf"/>
</dbReference>
<keyword evidence="10" id="KW-0902">Two-component regulatory system</keyword>
<dbReference type="InterPro" id="IPR013656">
    <property type="entry name" value="PAS_4"/>
</dbReference>
<dbReference type="InterPro" id="IPR001610">
    <property type="entry name" value="PAC"/>
</dbReference>
<evidence type="ECO:0000313" key="16">
    <source>
        <dbReference type="EMBL" id="NEN25626.1"/>
    </source>
</evidence>
<dbReference type="PANTHER" id="PTHR43304">
    <property type="entry name" value="PHYTOCHROME-LIKE PROTEIN CPH1"/>
    <property type="match status" value="1"/>
</dbReference>
<keyword evidence="8" id="KW-0418">Kinase</keyword>
<dbReference type="EC" id="2.7.13.3" evidence="3"/>
<evidence type="ECO:0000256" key="9">
    <source>
        <dbReference type="ARBA" id="ARBA00022840"/>
    </source>
</evidence>
<comment type="caution">
    <text evidence="16">The sequence shown here is derived from an EMBL/GenBank/DDBJ whole genome shotgun (WGS) entry which is preliminary data.</text>
</comment>
<evidence type="ECO:0000256" key="5">
    <source>
        <dbReference type="ARBA" id="ARBA00022553"/>
    </source>
</evidence>
<dbReference type="NCBIfam" id="TIGR00229">
    <property type="entry name" value="sensory_box"/>
    <property type="match status" value="4"/>
</dbReference>
<dbReference type="InterPro" id="IPR004358">
    <property type="entry name" value="Sig_transdc_His_kin-like_C"/>
</dbReference>
<dbReference type="CDD" id="cd00130">
    <property type="entry name" value="PAS"/>
    <property type="match status" value="4"/>
</dbReference>
<evidence type="ECO:0000256" key="11">
    <source>
        <dbReference type="ARBA" id="ARBA00023136"/>
    </source>
</evidence>
<dbReference type="PROSITE" id="PS50109">
    <property type="entry name" value="HIS_KIN"/>
    <property type="match status" value="1"/>
</dbReference>
<comment type="catalytic activity">
    <reaction evidence="1">
        <text>ATP + protein L-histidine = ADP + protein N-phospho-L-histidine.</text>
        <dbReference type="EC" id="2.7.13.3"/>
    </reaction>
</comment>
<dbReference type="Pfam" id="PF08448">
    <property type="entry name" value="PAS_4"/>
    <property type="match status" value="4"/>
</dbReference>
<dbReference type="InterPro" id="IPR035965">
    <property type="entry name" value="PAS-like_dom_sf"/>
</dbReference>
<dbReference type="PRINTS" id="PR00344">
    <property type="entry name" value="BCTRLSENSOR"/>
</dbReference>
<feature type="domain" description="PAC" evidence="15">
    <location>
        <begin position="904"/>
        <end position="956"/>
    </location>
</feature>
<dbReference type="Pfam" id="PF13426">
    <property type="entry name" value="PAS_9"/>
    <property type="match status" value="1"/>
</dbReference>
<evidence type="ECO:0000256" key="2">
    <source>
        <dbReference type="ARBA" id="ARBA00004236"/>
    </source>
</evidence>
<evidence type="ECO:0000313" key="17">
    <source>
        <dbReference type="Proteomes" id="UP000486602"/>
    </source>
</evidence>
<dbReference type="SMART" id="SM00388">
    <property type="entry name" value="HisKA"/>
    <property type="match status" value="1"/>
</dbReference>
<feature type="domain" description="PAS" evidence="14">
    <location>
        <begin position="957"/>
        <end position="1027"/>
    </location>
</feature>
<feature type="domain" description="PAC" evidence="15">
    <location>
        <begin position="775"/>
        <end position="829"/>
    </location>
</feature>
<dbReference type="RefSeq" id="WP_163287076.1">
    <property type="nucleotide sequence ID" value="NZ_JAAGVY010000064.1"/>
</dbReference>
<dbReference type="InterPro" id="IPR036097">
    <property type="entry name" value="HisK_dim/P_sf"/>
</dbReference>
<dbReference type="InterPro" id="IPR052162">
    <property type="entry name" value="Sensor_kinase/Photoreceptor"/>
</dbReference>
<feature type="domain" description="PAC" evidence="15">
    <location>
        <begin position="381"/>
        <end position="437"/>
    </location>
</feature>
<feature type="domain" description="PAC" evidence="15">
    <location>
        <begin position="1030"/>
        <end position="1082"/>
    </location>
</feature>
<dbReference type="CDD" id="cd00082">
    <property type="entry name" value="HisKA"/>
    <property type="match status" value="1"/>
</dbReference>
<feature type="domain" description="PAC" evidence="15">
    <location>
        <begin position="511"/>
        <end position="567"/>
    </location>
</feature>
<comment type="subcellular location">
    <subcellularLocation>
        <location evidence="2">Cell membrane</location>
    </subcellularLocation>
</comment>
<feature type="domain" description="PAC" evidence="15">
    <location>
        <begin position="123"/>
        <end position="176"/>
    </location>
</feature>
<dbReference type="InterPro" id="IPR000014">
    <property type="entry name" value="PAS"/>
</dbReference>
<evidence type="ECO:0000256" key="10">
    <source>
        <dbReference type="ARBA" id="ARBA00023012"/>
    </source>
</evidence>
<evidence type="ECO:0000256" key="3">
    <source>
        <dbReference type="ARBA" id="ARBA00012438"/>
    </source>
</evidence>
<dbReference type="SUPFAM" id="SSF55874">
    <property type="entry name" value="ATPase domain of HSP90 chaperone/DNA topoisomerase II/histidine kinase"/>
    <property type="match status" value="1"/>
</dbReference>
<dbReference type="GO" id="GO:0000155">
    <property type="term" value="F:phosphorelay sensor kinase activity"/>
    <property type="evidence" value="ECO:0007669"/>
    <property type="project" value="InterPro"/>
</dbReference>
<keyword evidence="17" id="KW-1185">Reference proteome</keyword>
<feature type="domain" description="Histidine kinase" evidence="13">
    <location>
        <begin position="1086"/>
        <end position="1302"/>
    </location>
</feature>
<name>A0A7K3WVT7_9FLAO</name>
<dbReference type="FunFam" id="3.30.450.20:FF:000099">
    <property type="entry name" value="Sensory box sensor histidine kinase"/>
    <property type="match status" value="1"/>
</dbReference>
<feature type="region of interest" description="Disordered" evidence="12">
    <location>
        <begin position="1"/>
        <end position="24"/>
    </location>
</feature>
<evidence type="ECO:0000256" key="4">
    <source>
        <dbReference type="ARBA" id="ARBA00022475"/>
    </source>
</evidence>
<evidence type="ECO:0000259" key="13">
    <source>
        <dbReference type="PROSITE" id="PS50109"/>
    </source>
</evidence>
<evidence type="ECO:0000256" key="12">
    <source>
        <dbReference type="SAM" id="MobiDB-lite"/>
    </source>
</evidence>
<dbReference type="GO" id="GO:0005886">
    <property type="term" value="C:plasma membrane"/>
    <property type="evidence" value="ECO:0007669"/>
    <property type="project" value="UniProtKB-SubCell"/>
</dbReference>
<evidence type="ECO:0000259" key="15">
    <source>
        <dbReference type="PROSITE" id="PS50113"/>
    </source>
</evidence>
<gene>
    <name evidence="16" type="ORF">G3O08_19210</name>
</gene>
<dbReference type="CDD" id="cd00075">
    <property type="entry name" value="HATPase"/>
    <property type="match status" value="1"/>
</dbReference>
<keyword evidence="11" id="KW-0472">Membrane</keyword>
<dbReference type="PROSITE" id="PS50112">
    <property type="entry name" value="PAS"/>
    <property type="match status" value="1"/>
</dbReference>